<evidence type="ECO:0000313" key="1">
    <source>
        <dbReference type="EMBL" id="SPC83743.1"/>
    </source>
</evidence>
<sequence length="75" mass="8083">MTALALRVTMQQGFGVGESETEDGLMRGELRLKIRRRSCSPGGEADAGGDGGGVFVVAIEMVEESGVEKRRRKEK</sequence>
<organism evidence="1">
    <name type="scientific">Fagus sylvatica</name>
    <name type="common">Beechnut</name>
    <dbReference type="NCBI Taxonomy" id="28930"/>
    <lineage>
        <taxon>Eukaryota</taxon>
        <taxon>Viridiplantae</taxon>
        <taxon>Streptophyta</taxon>
        <taxon>Embryophyta</taxon>
        <taxon>Tracheophyta</taxon>
        <taxon>Spermatophyta</taxon>
        <taxon>Magnoliopsida</taxon>
        <taxon>eudicotyledons</taxon>
        <taxon>Gunneridae</taxon>
        <taxon>Pentapetalae</taxon>
        <taxon>rosids</taxon>
        <taxon>fabids</taxon>
        <taxon>Fagales</taxon>
        <taxon>Fagaceae</taxon>
        <taxon>Fagus</taxon>
    </lineage>
</organism>
<accession>A0A2N9F989</accession>
<protein>
    <submittedName>
        <fullName evidence="1">Uncharacterized protein</fullName>
    </submittedName>
</protein>
<gene>
    <name evidence="1" type="ORF">FSB_LOCUS11625</name>
</gene>
<reference evidence="1" key="1">
    <citation type="submission" date="2018-02" db="EMBL/GenBank/DDBJ databases">
        <authorList>
            <person name="Cohen D.B."/>
            <person name="Kent A.D."/>
        </authorList>
    </citation>
    <scope>NUCLEOTIDE SEQUENCE</scope>
</reference>
<name>A0A2N9F989_FAGSY</name>
<dbReference type="EMBL" id="OIVN01000668">
    <property type="protein sequence ID" value="SPC83743.1"/>
    <property type="molecule type" value="Genomic_DNA"/>
</dbReference>
<dbReference type="AlphaFoldDB" id="A0A2N9F989"/>
<proteinExistence type="predicted"/>